<reference evidence="2" key="1">
    <citation type="submission" date="2020-12" db="EMBL/GenBank/DDBJ databases">
        <title>Devosia sp. MSA67 isolated from Mo River.</title>
        <authorList>
            <person name="Ma F."/>
            <person name="Zi Z."/>
        </authorList>
    </citation>
    <scope>NUCLEOTIDE SEQUENCE</scope>
    <source>
        <strain evidence="2">MSA67</strain>
    </source>
</reference>
<keyword evidence="3" id="KW-1185">Reference proteome</keyword>
<evidence type="ECO:0000313" key="2">
    <source>
        <dbReference type="EMBL" id="MBJ3785981.1"/>
    </source>
</evidence>
<proteinExistence type="predicted"/>
<dbReference type="InterPro" id="IPR007569">
    <property type="entry name" value="DUF559"/>
</dbReference>
<dbReference type="GO" id="GO:0004519">
    <property type="term" value="F:endonuclease activity"/>
    <property type="evidence" value="ECO:0007669"/>
    <property type="project" value="UniProtKB-KW"/>
</dbReference>
<dbReference type="PANTHER" id="PTHR38590:SF1">
    <property type="entry name" value="BLL0828 PROTEIN"/>
    <property type="match status" value="1"/>
</dbReference>
<dbReference type="RefSeq" id="WP_198877196.1">
    <property type="nucleotide sequence ID" value="NZ_JAEKMH010000003.1"/>
</dbReference>
<dbReference type="AlphaFoldDB" id="A0A934IZA9"/>
<dbReference type="SUPFAM" id="SSF52980">
    <property type="entry name" value="Restriction endonuclease-like"/>
    <property type="match status" value="1"/>
</dbReference>
<dbReference type="Proteomes" id="UP000602124">
    <property type="component" value="Unassembled WGS sequence"/>
</dbReference>
<keyword evidence="2" id="KW-0378">Hydrolase</keyword>
<dbReference type="InterPro" id="IPR047216">
    <property type="entry name" value="Endonuclease_DUF559_bact"/>
</dbReference>
<dbReference type="Gene3D" id="3.40.960.10">
    <property type="entry name" value="VSR Endonuclease"/>
    <property type="match status" value="1"/>
</dbReference>
<evidence type="ECO:0000259" key="1">
    <source>
        <dbReference type="Pfam" id="PF04480"/>
    </source>
</evidence>
<gene>
    <name evidence="2" type="ORF">JEQ47_14735</name>
</gene>
<accession>A0A934IZA9</accession>
<dbReference type="InterPro" id="IPR011335">
    <property type="entry name" value="Restrct_endonuc-II-like"/>
</dbReference>
<dbReference type="EMBL" id="JAEKMH010000003">
    <property type="protein sequence ID" value="MBJ3785981.1"/>
    <property type="molecule type" value="Genomic_DNA"/>
</dbReference>
<keyword evidence="2" id="KW-0255">Endonuclease</keyword>
<comment type="caution">
    <text evidence="2">The sequence shown here is derived from an EMBL/GenBank/DDBJ whole genome shotgun (WGS) entry which is preliminary data.</text>
</comment>
<sequence length="117" mass="13406">MSVQRARQFRKNLTPPEARLWAALRSLRPLGYHFRRQVPLGPYYADFCCHKRCLVVEVDGQTHFVDGAPERDARRDAFIGAQGYKVLHVPNAEVLDNLDGVMRLILSIMESRRDGAQ</sequence>
<dbReference type="CDD" id="cd01038">
    <property type="entry name" value="Endonuclease_DUF559"/>
    <property type="match status" value="1"/>
</dbReference>
<dbReference type="Pfam" id="PF04480">
    <property type="entry name" value="DUF559"/>
    <property type="match status" value="1"/>
</dbReference>
<keyword evidence="2" id="KW-0540">Nuclease</keyword>
<protein>
    <submittedName>
        <fullName evidence="2">Endonuclease domain-containing protein</fullName>
    </submittedName>
</protein>
<feature type="domain" description="DUF559" evidence="1">
    <location>
        <begin position="4"/>
        <end position="109"/>
    </location>
</feature>
<dbReference type="PANTHER" id="PTHR38590">
    <property type="entry name" value="BLL0828 PROTEIN"/>
    <property type="match status" value="1"/>
</dbReference>
<name>A0A934IZA9_9HYPH</name>
<organism evidence="2 3">
    <name type="scientific">Devosia sediminis</name>
    <dbReference type="NCBI Taxonomy" id="2798801"/>
    <lineage>
        <taxon>Bacteria</taxon>
        <taxon>Pseudomonadati</taxon>
        <taxon>Pseudomonadota</taxon>
        <taxon>Alphaproteobacteria</taxon>
        <taxon>Hyphomicrobiales</taxon>
        <taxon>Devosiaceae</taxon>
        <taxon>Devosia</taxon>
    </lineage>
</organism>
<evidence type="ECO:0000313" key="3">
    <source>
        <dbReference type="Proteomes" id="UP000602124"/>
    </source>
</evidence>